<keyword evidence="3" id="KW-1185">Reference proteome</keyword>
<organism evidence="2 3">
    <name type="scientific">Yoonia rhodophyticola</name>
    <dbReference type="NCBI Taxonomy" id="3137370"/>
    <lineage>
        <taxon>Bacteria</taxon>
        <taxon>Pseudomonadati</taxon>
        <taxon>Pseudomonadota</taxon>
        <taxon>Alphaproteobacteria</taxon>
        <taxon>Rhodobacterales</taxon>
        <taxon>Paracoccaceae</taxon>
        <taxon>Yoonia</taxon>
    </lineage>
</organism>
<dbReference type="InterPro" id="IPR051531">
    <property type="entry name" value="N-acetyltransferase"/>
</dbReference>
<evidence type="ECO:0000313" key="3">
    <source>
        <dbReference type="Proteomes" id="UP001470809"/>
    </source>
</evidence>
<accession>A0AAN0M866</accession>
<dbReference type="PROSITE" id="PS51186">
    <property type="entry name" value="GNAT"/>
    <property type="match status" value="1"/>
</dbReference>
<feature type="domain" description="N-acetyltransferase" evidence="1">
    <location>
        <begin position="11"/>
        <end position="163"/>
    </location>
</feature>
<dbReference type="KEGG" id="yrh:AABB31_15075"/>
<evidence type="ECO:0000313" key="2">
    <source>
        <dbReference type="EMBL" id="WZU66373.1"/>
    </source>
</evidence>
<dbReference type="RefSeq" id="WP_342075698.1">
    <property type="nucleotide sequence ID" value="NZ_CP151767.2"/>
</dbReference>
<reference evidence="2 3" key="2">
    <citation type="submission" date="2024-08" db="EMBL/GenBank/DDBJ databases">
        <title>Phylogenomic analyses of a clade within the roseobacter group suggest taxonomic reassignments of species of the genera Aestuariivita, Citreicella, Loktanella, Nautella, Pelagibaca, Ruegeria, Thalassobius, Thiobacimonas and Tropicibacter, and the proposal o.</title>
        <authorList>
            <person name="Jeon C.O."/>
        </authorList>
    </citation>
    <scope>NUCLEOTIDE SEQUENCE [LARGE SCALE GENOMIC DNA]</scope>
    <source>
        <strain evidence="2 3">SS1-5</strain>
    </source>
</reference>
<dbReference type="Pfam" id="PF13302">
    <property type="entry name" value="Acetyltransf_3"/>
    <property type="match status" value="1"/>
</dbReference>
<dbReference type="SUPFAM" id="SSF55729">
    <property type="entry name" value="Acyl-CoA N-acyltransferases (Nat)"/>
    <property type="match status" value="1"/>
</dbReference>
<reference evidence="3" key="1">
    <citation type="submission" date="2024-04" db="EMBL/GenBank/DDBJ databases">
        <title>Phylogenomic analyses of a clade within the roseobacter group suggest taxonomic reassignments of species of the genera Aestuariivita, Citreicella, Loktanella, Nautella, Pelagibaca, Ruegeria, Thalassobius, Thiobacimonas and Tropicibacter, and the proposal o.</title>
        <authorList>
            <person name="Jeon C.O."/>
        </authorList>
    </citation>
    <scope>NUCLEOTIDE SEQUENCE [LARGE SCALE GENOMIC DNA]</scope>
    <source>
        <strain evidence="3">SS1-5</strain>
    </source>
</reference>
<dbReference type="Gene3D" id="3.40.630.30">
    <property type="match status" value="1"/>
</dbReference>
<gene>
    <name evidence="2" type="ORF">AABB31_15075</name>
</gene>
<dbReference type="EMBL" id="CP151767">
    <property type="protein sequence ID" value="WZU66373.1"/>
    <property type="molecule type" value="Genomic_DNA"/>
</dbReference>
<dbReference type="InterPro" id="IPR000182">
    <property type="entry name" value="GNAT_dom"/>
</dbReference>
<dbReference type="AlphaFoldDB" id="A0AAN0M866"/>
<dbReference type="GO" id="GO:0016747">
    <property type="term" value="F:acyltransferase activity, transferring groups other than amino-acyl groups"/>
    <property type="evidence" value="ECO:0007669"/>
    <property type="project" value="InterPro"/>
</dbReference>
<evidence type="ECO:0000259" key="1">
    <source>
        <dbReference type="PROSITE" id="PS51186"/>
    </source>
</evidence>
<sequence>MTATVLRTERLVLRPPAPRNARVIARAVNNINVSRWLTRVPFPYGITDAQWFVSENQAGRFNARLIWADDIFVGTIGLDQELGYWLAQAAWGRGYATEAARAVLDDHFADGTADLVKSSHFAENTASRNVLDKLGFVDVGPCTHFSKARNAPVPGRSMELTRSRWEQAR</sequence>
<name>A0AAN0M866_9RHOB</name>
<dbReference type="PANTHER" id="PTHR43792">
    <property type="entry name" value="GNAT FAMILY, PUTATIVE (AFU_ORTHOLOGUE AFUA_3G00765)-RELATED-RELATED"/>
    <property type="match status" value="1"/>
</dbReference>
<dbReference type="InterPro" id="IPR016181">
    <property type="entry name" value="Acyl_CoA_acyltransferase"/>
</dbReference>
<proteinExistence type="predicted"/>
<dbReference type="Proteomes" id="UP001470809">
    <property type="component" value="Chromosome"/>
</dbReference>
<protein>
    <submittedName>
        <fullName evidence="2">GNAT family protein</fullName>
    </submittedName>
</protein>